<sequence length="53" mass="5653">MSRTSHIRFAMRRASDLFPSAWRPVAGGAVADGIVAKDPYVAARVPGIDRASP</sequence>
<dbReference type="KEGG" id="samy:DB32_006439"/>
<protein>
    <submittedName>
        <fullName evidence="1">Uncharacterized protein</fullName>
    </submittedName>
</protein>
<evidence type="ECO:0000313" key="1">
    <source>
        <dbReference type="EMBL" id="AKF09290.1"/>
    </source>
</evidence>
<accession>A0A0F6W7K1</accession>
<dbReference type="STRING" id="927083.DB32_006439"/>
<name>A0A0F6W7K1_9BACT</name>
<gene>
    <name evidence="1" type="ORF">DB32_006439</name>
</gene>
<reference evidence="1 2" key="1">
    <citation type="submission" date="2015-03" db="EMBL/GenBank/DDBJ databases">
        <title>Genome assembly of Sandaracinus amylolyticus DSM 53668.</title>
        <authorList>
            <person name="Sharma G."/>
            <person name="Subramanian S."/>
        </authorList>
    </citation>
    <scope>NUCLEOTIDE SEQUENCE [LARGE SCALE GENOMIC DNA]</scope>
    <source>
        <strain evidence="1 2">DSM 53668</strain>
    </source>
</reference>
<keyword evidence="2" id="KW-1185">Reference proteome</keyword>
<proteinExistence type="predicted"/>
<dbReference type="Proteomes" id="UP000034883">
    <property type="component" value="Chromosome"/>
</dbReference>
<evidence type="ECO:0000313" key="2">
    <source>
        <dbReference type="Proteomes" id="UP000034883"/>
    </source>
</evidence>
<organism evidence="1 2">
    <name type="scientific">Sandaracinus amylolyticus</name>
    <dbReference type="NCBI Taxonomy" id="927083"/>
    <lineage>
        <taxon>Bacteria</taxon>
        <taxon>Pseudomonadati</taxon>
        <taxon>Myxococcota</taxon>
        <taxon>Polyangia</taxon>
        <taxon>Polyangiales</taxon>
        <taxon>Sandaracinaceae</taxon>
        <taxon>Sandaracinus</taxon>
    </lineage>
</organism>
<dbReference type="AlphaFoldDB" id="A0A0F6W7K1"/>
<dbReference type="EMBL" id="CP011125">
    <property type="protein sequence ID" value="AKF09290.1"/>
    <property type="molecule type" value="Genomic_DNA"/>
</dbReference>